<evidence type="ECO:0000256" key="1">
    <source>
        <dbReference type="SAM" id="Phobius"/>
    </source>
</evidence>
<sequence length="361" mass="37672">MLAFHPAGVLFALAAIMAAALPWLWLLPLEDPRLAHVRLGIFGFGGAAVCGYVMTAQKAWTGRRVPVPALGAGLLVLGGRSACLCLPEALWPVLLPALPVALAILWPLVPARRWDKAPLATVPLLLVAAEAMLLRHRDLAGVLPVAMAVLVFVVGGRLVPSFLDEARRRRGLDAPPRPPLWLAVAALGVGLLDGGWIGTGALLAAVLWVASIGLDGLRLGPANRMLCLGYAGLVPGLLGIAAARSGLMPHLVTVHVLTMATMGPMIIAIAARVSMRRPAGAELLPLRRHWAAFVLAFAAAAARGLAELPGPAFPWLAVAGTAWSAAWLMFLSAHVPALARPAPFPLLSAVRSSRRSGAASQ</sequence>
<feature type="transmembrane region" description="Helical" evidence="1">
    <location>
        <begin position="222"/>
        <end position="241"/>
    </location>
</feature>
<organism evidence="2 3">
    <name type="scientific">Shinella pollutisoli</name>
    <dbReference type="NCBI Taxonomy" id="2250594"/>
    <lineage>
        <taxon>Bacteria</taxon>
        <taxon>Pseudomonadati</taxon>
        <taxon>Pseudomonadota</taxon>
        <taxon>Alphaproteobacteria</taxon>
        <taxon>Hyphomicrobiales</taxon>
        <taxon>Rhizobiaceae</taxon>
        <taxon>Shinella</taxon>
    </lineage>
</organism>
<keyword evidence="1" id="KW-1133">Transmembrane helix</keyword>
<accession>A0ABV7DKH6</accession>
<dbReference type="InterPro" id="IPR010266">
    <property type="entry name" value="NnrS"/>
</dbReference>
<protein>
    <submittedName>
        <fullName evidence="2">NnrS family protein</fullName>
    </submittedName>
</protein>
<feature type="transmembrane region" description="Helical" evidence="1">
    <location>
        <begin position="34"/>
        <end position="53"/>
    </location>
</feature>
<gene>
    <name evidence="2" type="ORF">ACFOHH_20380</name>
</gene>
<reference evidence="3" key="1">
    <citation type="journal article" date="2019" name="Int. J. Syst. Evol. Microbiol.">
        <title>The Global Catalogue of Microorganisms (GCM) 10K type strain sequencing project: providing services to taxonomists for standard genome sequencing and annotation.</title>
        <authorList>
            <consortium name="The Broad Institute Genomics Platform"/>
            <consortium name="The Broad Institute Genome Sequencing Center for Infectious Disease"/>
            <person name="Wu L."/>
            <person name="Ma J."/>
        </authorList>
    </citation>
    <scope>NUCLEOTIDE SEQUENCE [LARGE SCALE GENOMIC DNA]</scope>
    <source>
        <strain evidence="3">KCTC 52677</strain>
    </source>
</reference>
<dbReference type="EMBL" id="JBHRSP010000034">
    <property type="protein sequence ID" value="MFC3075479.1"/>
    <property type="molecule type" value="Genomic_DNA"/>
</dbReference>
<feature type="transmembrane region" description="Helical" evidence="1">
    <location>
        <begin position="247"/>
        <end position="269"/>
    </location>
</feature>
<feature type="transmembrane region" description="Helical" evidence="1">
    <location>
        <begin position="89"/>
        <end position="109"/>
    </location>
</feature>
<dbReference type="RefSeq" id="WP_257314659.1">
    <property type="nucleotide sequence ID" value="NZ_JANFDG010000007.1"/>
</dbReference>
<keyword evidence="1" id="KW-0812">Transmembrane</keyword>
<feature type="transmembrane region" description="Helical" evidence="1">
    <location>
        <begin position="139"/>
        <end position="160"/>
    </location>
</feature>
<comment type="caution">
    <text evidence="2">The sequence shown here is derived from an EMBL/GenBank/DDBJ whole genome shotgun (WGS) entry which is preliminary data.</text>
</comment>
<evidence type="ECO:0000313" key="3">
    <source>
        <dbReference type="Proteomes" id="UP001595377"/>
    </source>
</evidence>
<feature type="transmembrane region" description="Helical" evidence="1">
    <location>
        <begin position="290"/>
        <end position="306"/>
    </location>
</feature>
<keyword evidence="3" id="KW-1185">Reference proteome</keyword>
<proteinExistence type="predicted"/>
<dbReference type="Proteomes" id="UP001595377">
    <property type="component" value="Unassembled WGS sequence"/>
</dbReference>
<dbReference type="Pfam" id="PF05940">
    <property type="entry name" value="NnrS"/>
    <property type="match status" value="1"/>
</dbReference>
<name>A0ABV7DKH6_9HYPH</name>
<keyword evidence="1" id="KW-0472">Membrane</keyword>
<feature type="transmembrane region" description="Helical" evidence="1">
    <location>
        <begin position="312"/>
        <end position="331"/>
    </location>
</feature>
<feature type="transmembrane region" description="Helical" evidence="1">
    <location>
        <begin position="180"/>
        <end position="210"/>
    </location>
</feature>
<evidence type="ECO:0000313" key="2">
    <source>
        <dbReference type="EMBL" id="MFC3075479.1"/>
    </source>
</evidence>